<dbReference type="EMBL" id="WHUF01000001">
    <property type="protein sequence ID" value="MQA18809.1"/>
    <property type="molecule type" value="Genomic_DNA"/>
</dbReference>
<keyword evidence="2" id="KW-1185">Reference proteome</keyword>
<dbReference type="Proteomes" id="UP000444318">
    <property type="component" value="Unassembled WGS sequence"/>
</dbReference>
<gene>
    <name evidence="1" type="ORF">GEV01_04700</name>
</gene>
<name>A0A843S3V5_9BURK</name>
<comment type="caution">
    <text evidence="1">The sequence shown here is derived from an EMBL/GenBank/DDBJ whole genome shotgun (WGS) entry which is preliminary data.</text>
</comment>
<protein>
    <submittedName>
        <fullName evidence="1">Uncharacterized protein</fullName>
    </submittedName>
</protein>
<dbReference type="AlphaFoldDB" id="A0A843S3V5"/>
<evidence type="ECO:0000313" key="2">
    <source>
        <dbReference type="Proteomes" id="UP000444318"/>
    </source>
</evidence>
<evidence type="ECO:0000313" key="1">
    <source>
        <dbReference type="EMBL" id="MQA18809.1"/>
    </source>
</evidence>
<proteinExistence type="predicted"/>
<dbReference type="RefSeq" id="WP_152802068.1">
    <property type="nucleotide sequence ID" value="NZ_WHUF01000001.1"/>
</dbReference>
<organism evidence="1 2">
    <name type="scientific">Rugamonas rivuli</name>
    <dbReference type="NCBI Taxonomy" id="2743358"/>
    <lineage>
        <taxon>Bacteria</taxon>
        <taxon>Pseudomonadati</taxon>
        <taxon>Pseudomonadota</taxon>
        <taxon>Betaproteobacteria</taxon>
        <taxon>Burkholderiales</taxon>
        <taxon>Oxalobacteraceae</taxon>
        <taxon>Telluria group</taxon>
        <taxon>Rugamonas</taxon>
    </lineage>
</organism>
<accession>A0A843S3V5</accession>
<sequence>MKWGKLDGIEPKNYLLYMVLMWVVAPYDNRPVDHFLKRVIGDERGFGGDPGWEIEYVTDISGSDNFRVWADKNVSGLCDEETMYDTATFHAAVRETLLAYAIAHPHRAVEVAEIIKTRWD</sequence>
<reference evidence="1 2" key="1">
    <citation type="submission" date="2019-10" db="EMBL/GenBank/DDBJ databases">
        <title>Two novel species isolated from a subtropical stream in China.</title>
        <authorList>
            <person name="Lu H."/>
        </authorList>
    </citation>
    <scope>NUCLEOTIDE SEQUENCE [LARGE SCALE GENOMIC DNA]</scope>
    <source>
        <strain evidence="1 2">FT103W</strain>
    </source>
</reference>